<dbReference type="Ensembl" id="ENSNFUT00015040685.1">
    <property type="protein sequence ID" value="ENSNFUP00015038975.1"/>
    <property type="gene ID" value="ENSNFUG00015018204.1"/>
</dbReference>
<feature type="compositionally biased region" description="Low complexity" evidence="10">
    <location>
        <begin position="522"/>
        <end position="535"/>
    </location>
</feature>
<protein>
    <submittedName>
        <fullName evidence="11">Catenin delta 2</fullName>
    </submittedName>
</protein>
<gene>
    <name evidence="11" type="primary">CTNND2</name>
    <name evidence="11" type="synonym">ctnnd2a</name>
</gene>
<proteinExistence type="inferred from homology"/>
<reference evidence="11" key="1">
    <citation type="submission" date="2014-08" db="EMBL/GenBank/DDBJ databases">
        <authorList>
            <person name="Senf B."/>
            <person name="Petzold A."/>
            <person name="Downie B.R."/>
            <person name="Koch P."/>
            <person name="Platzer M."/>
        </authorList>
    </citation>
    <scope>NUCLEOTIDE SEQUENCE [LARGE SCALE GENOMIC DNA]</scope>
    <source>
        <strain evidence="11">GRZ</strain>
    </source>
</reference>
<evidence type="ECO:0000256" key="9">
    <source>
        <dbReference type="PROSITE-ProRule" id="PRU00259"/>
    </source>
</evidence>
<reference evidence="11" key="3">
    <citation type="submission" date="2025-09" db="UniProtKB">
        <authorList>
            <consortium name="Ensembl"/>
        </authorList>
    </citation>
    <scope>IDENTIFICATION</scope>
</reference>
<comment type="similarity">
    <text evidence="2">Belongs to the beta-catenin family.</text>
</comment>
<dbReference type="InterPro" id="IPR028435">
    <property type="entry name" value="Plakophilin/d_Catenin"/>
</dbReference>
<dbReference type="GO" id="GO:0005737">
    <property type="term" value="C:cytoplasm"/>
    <property type="evidence" value="ECO:0007669"/>
    <property type="project" value="TreeGrafter"/>
</dbReference>
<dbReference type="GeneTree" id="ENSGT00940000154952"/>
<dbReference type="GO" id="GO:0005912">
    <property type="term" value="C:adherens junction"/>
    <property type="evidence" value="ECO:0007669"/>
    <property type="project" value="TreeGrafter"/>
</dbReference>
<dbReference type="SMART" id="SM00185">
    <property type="entry name" value="ARM"/>
    <property type="match status" value="7"/>
</dbReference>
<dbReference type="InterPro" id="IPR011989">
    <property type="entry name" value="ARM-like"/>
</dbReference>
<evidence type="ECO:0000313" key="12">
    <source>
        <dbReference type="Proteomes" id="UP000694548"/>
    </source>
</evidence>
<evidence type="ECO:0000256" key="6">
    <source>
        <dbReference type="ARBA" id="ARBA00022889"/>
    </source>
</evidence>
<evidence type="ECO:0000256" key="4">
    <source>
        <dbReference type="ARBA" id="ARBA00022553"/>
    </source>
</evidence>
<organism evidence="11 12">
    <name type="scientific">Nothobranchius furzeri</name>
    <name type="common">Turquoise killifish</name>
    <dbReference type="NCBI Taxonomy" id="105023"/>
    <lineage>
        <taxon>Eukaryota</taxon>
        <taxon>Metazoa</taxon>
        <taxon>Chordata</taxon>
        <taxon>Craniata</taxon>
        <taxon>Vertebrata</taxon>
        <taxon>Euteleostomi</taxon>
        <taxon>Actinopterygii</taxon>
        <taxon>Neopterygii</taxon>
        <taxon>Teleostei</taxon>
        <taxon>Neoteleostei</taxon>
        <taxon>Acanthomorphata</taxon>
        <taxon>Ovalentaria</taxon>
        <taxon>Atherinomorphae</taxon>
        <taxon>Cyprinodontiformes</taxon>
        <taxon>Nothobranchiidae</taxon>
        <taxon>Nothobranchius</taxon>
    </lineage>
</organism>
<keyword evidence="12" id="KW-1185">Reference proteome</keyword>
<dbReference type="InterPro" id="IPR016024">
    <property type="entry name" value="ARM-type_fold"/>
</dbReference>
<name>A0A8C6P6H5_NOTFU</name>
<dbReference type="Proteomes" id="UP000694548">
    <property type="component" value="Chromosome sgr08"/>
</dbReference>
<dbReference type="Pfam" id="PF00514">
    <property type="entry name" value="Arm"/>
    <property type="match status" value="4"/>
</dbReference>
<dbReference type="PANTHER" id="PTHR10372">
    <property type="entry name" value="PLAKOPHILLIN-RELATED"/>
    <property type="match status" value="1"/>
</dbReference>
<sequence length="646" mass="71495">SFWSAGSKCLCLFTHREFGWRDPELPEVIQMLQHQFPSVQSNAAAYLQHLCFGDNKIKSEIRRQGGIQLLVDLLDHRMSEVHRSACGALRNLVYGKANDENKVTLKNCGGIPALVRLLRKTGDVEIRELVTGVLWNLSSCDALKMPIIQDALAVLTNSVIIPHSNWDSSPSHHNDRKLHLHTSQVLRNATGCLRNVSSAGEEARRRMRECDGLTDALLYVIQTSLGSSEIDSKTVENCVCILRNLSYRLAAETSHGQQGGLEELDGLLCDANGSEGESSGCWGKKKKKKKGADQWDGVSPFPDTAEPPKGVQMLWHPTIVKPYLTLLSECSNPDTLEGAAGALQNLAAGSWKWSVYIRAAVRKEKGLPILVELLRIDNDKVVCAVATALRNMALDIRNKELIGKYAMRDLIHRLPGSSSSNNNAMSDDTVTAICCALHEVITKNMENAKALRDAGGIEKLIGIARSKGDKHSAKVVKAASQVLSSMWQYRDLRSLYKKDGYSQHHFVGSASTIERDRQRPYSSSRTPSVSPVRTSPNNRSGELHITVDSFFYQMQNFLLFFNIHQGPVPPPPSQPQPQLQAQASPQAQPQQPPSSAGPPRDPREDLRMHLGLKSTGNYVDFYSASRPYSELNYETSHYPASPDSWV</sequence>
<accession>A0A8C6P6H5</accession>
<dbReference type="PANTHER" id="PTHR10372:SF9">
    <property type="entry name" value="CATENIN DELTA-2"/>
    <property type="match status" value="1"/>
</dbReference>
<dbReference type="SUPFAM" id="SSF48371">
    <property type="entry name" value="ARM repeat"/>
    <property type="match status" value="1"/>
</dbReference>
<evidence type="ECO:0000256" key="8">
    <source>
        <dbReference type="ARBA" id="ARBA00023054"/>
    </source>
</evidence>
<keyword evidence="8" id="KW-0175">Coiled coil</keyword>
<keyword evidence="4" id="KW-0597">Phosphoprotein</keyword>
<keyword evidence="7" id="KW-0965">Cell junction</keyword>
<evidence type="ECO:0000256" key="7">
    <source>
        <dbReference type="ARBA" id="ARBA00022949"/>
    </source>
</evidence>
<reference evidence="11" key="2">
    <citation type="submission" date="2025-08" db="UniProtKB">
        <authorList>
            <consortium name="Ensembl"/>
        </authorList>
    </citation>
    <scope>IDENTIFICATION</scope>
</reference>
<dbReference type="GO" id="GO:0098609">
    <property type="term" value="P:cell-cell adhesion"/>
    <property type="evidence" value="ECO:0007669"/>
    <property type="project" value="InterPro"/>
</dbReference>
<keyword evidence="6" id="KW-0130">Cell adhesion</keyword>
<feature type="repeat" description="ARM" evidence="9">
    <location>
        <begin position="109"/>
        <end position="152"/>
    </location>
</feature>
<feature type="compositionally biased region" description="Low complexity" evidence="10">
    <location>
        <begin position="576"/>
        <end position="589"/>
    </location>
</feature>
<dbReference type="PROSITE" id="PS50176">
    <property type="entry name" value="ARM_REPEAT"/>
    <property type="match status" value="3"/>
</dbReference>
<dbReference type="GO" id="GO:0060997">
    <property type="term" value="P:dendritic spine morphogenesis"/>
    <property type="evidence" value="ECO:0007669"/>
    <property type="project" value="TreeGrafter"/>
</dbReference>
<feature type="region of interest" description="Disordered" evidence="10">
    <location>
        <begin position="565"/>
        <end position="611"/>
    </location>
</feature>
<evidence type="ECO:0000256" key="10">
    <source>
        <dbReference type="SAM" id="MobiDB-lite"/>
    </source>
</evidence>
<evidence type="ECO:0000256" key="3">
    <source>
        <dbReference type="ARBA" id="ARBA00022481"/>
    </source>
</evidence>
<evidence type="ECO:0000313" key="11">
    <source>
        <dbReference type="Ensembl" id="ENSNFUP00015038975.1"/>
    </source>
</evidence>
<comment type="subcellular location">
    <subcellularLocation>
        <location evidence="1">Cell junction</location>
    </subcellularLocation>
</comment>
<evidence type="ECO:0000256" key="1">
    <source>
        <dbReference type="ARBA" id="ARBA00004282"/>
    </source>
</evidence>
<dbReference type="Gene3D" id="1.25.10.10">
    <property type="entry name" value="Leucine-rich Repeat Variant"/>
    <property type="match status" value="1"/>
</dbReference>
<dbReference type="GO" id="GO:0005634">
    <property type="term" value="C:nucleus"/>
    <property type="evidence" value="ECO:0007669"/>
    <property type="project" value="TreeGrafter"/>
</dbReference>
<dbReference type="InterPro" id="IPR000225">
    <property type="entry name" value="Armadillo"/>
</dbReference>
<feature type="region of interest" description="Disordered" evidence="10">
    <location>
        <begin position="275"/>
        <end position="307"/>
    </location>
</feature>
<dbReference type="AlphaFoldDB" id="A0A8C6P6H5"/>
<dbReference type="GO" id="GO:0005886">
    <property type="term" value="C:plasma membrane"/>
    <property type="evidence" value="ECO:0007669"/>
    <property type="project" value="TreeGrafter"/>
</dbReference>
<feature type="region of interest" description="Disordered" evidence="10">
    <location>
        <begin position="508"/>
        <end position="540"/>
    </location>
</feature>
<evidence type="ECO:0000256" key="5">
    <source>
        <dbReference type="ARBA" id="ARBA00022737"/>
    </source>
</evidence>
<evidence type="ECO:0000256" key="2">
    <source>
        <dbReference type="ARBA" id="ARBA00005462"/>
    </source>
</evidence>
<feature type="repeat" description="ARM" evidence="9">
    <location>
        <begin position="65"/>
        <end position="100"/>
    </location>
</feature>
<keyword evidence="3" id="KW-0488">Methylation</keyword>
<dbReference type="GO" id="GO:0014069">
    <property type="term" value="C:postsynaptic density"/>
    <property type="evidence" value="ECO:0007669"/>
    <property type="project" value="TreeGrafter"/>
</dbReference>
<keyword evidence="5" id="KW-0677">Repeat</keyword>
<dbReference type="FunFam" id="1.25.10.10:FF:000008">
    <property type="entry name" value="plakophilin-4 isoform X1"/>
    <property type="match status" value="1"/>
</dbReference>
<feature type="repeat" description="ARM" evidence="9">
    <location>
        <begin position="365"/>
        <end position="402"/>
    </location>
</feature>